<evidence type="ECO:0000256" key="5">
    <source>
        <dbReference type="SAM" id="MobiDB-lite"/>
    </source>
</evidence>
<evidence type="ECO:0000256" key="3">
    <source>
        <dbReference type="ARBA" id="ARBA00022989"/>
    </source>
</evidence>
<comment type="subcellular location">
    <subcellularLocation>
        <location evidence="1">Membrane</location>
        <topology evidence="1">Single-pass membrane protein</topology>
    </subcellularLocation>
</comment>
<keyword evidence="3 6" id="KW-1133">Transmembrane helix</keyword>
<accession>A0AAN9KFR3</accession>
<dbReference type="Proteomes" id="UP001359559">
    <property type="component" value="Unassembled WGS sequence"/>
</dbReference>
<evidence type="ECO:0000313" key="8">
    <source>
        <dbReference type="EMBL" id="KAK7316617.1"/>
    </source>
</evidence>
<dbReference type="Pfam" id="PF03168">
    <property type="entry name" value="LEA_2"/>
    <property type="match status" value="1"/>
</dbReference>
<dbReference type="GO" id="GO:0098542">
    <property type="term" value="P:defense response to other organism"/>
    <property type="evidence" value="ECO:0007669"/>
    <property type="project" value="InterPro"/>
</dbReference>
<dbReference type="PANTHER" id="PTHR31234:SF72">
    <property type="entry name" value="NDR1_HIN1-LIKE PROTEIN 6"/>
    <property type="match status" value="1"/>
</dbReference>
<keyword evidence="4 6" id="KW-0472">Membrane</keyword>
<dbReference type="PANTHER" id="PTHR31234">
    <property type="entry name" value="LATE EMBRYOGENESIS ABUNDANT (LEA) HYDROXYPROLINE-RICH GLYCOPROTEIN FAMILY"/>
    <property type="match status" value="1"/>
</dbReference>
<proteinExistence type="predicted"/>
<reference evidence="8 9" key="1">
    <citation type="submission" date="2024-01" db="EMBL/GenBank/DDBJ databases">
        <title>The genomes of 5 underutilized Papilionoideae crops provide insights into root nodulation and disease resistance.</title>
        <authorList>
            <person name="Yuan L."/>
        </authorList>
    </citation>
    <scope>NUCLEOTIDE SEQUENCE [LARGE SCALE GENOMIC DNA]</scope>
    <source>
        <strain evidence="8">LY-2023</strain>
        <tissue evidence="8">Leaf</tissue>
    </source>
</reference>
<dbReference type="GO" id="GO:0005886">
    <property type="term" value="C:plasma membrane"/>
    <property type="evidence" value="ECO:0007669"/>
    <property type="project" value="TreeGrafter"/>
</dbReference>
<name>A0AAN9KFR3_CLITE</name>
<keyword evidence="2 6" id="KW-0812">Transmembrane</keyword>
<evidence type="ECO:0000256" key="4">
    <source>
        <dbReference type="ARBA" id="ARBA00023136"/>
    </source>
</evidence>
<sequence length="265" mass="28988">MADRVHPRNSPPVSGDIKTSPSQEPSTVPANPSSAGGTYVIQIPKDQVYRVPPPENARRYSDYSGRKTRRCRCCCCLCWFISFIIGLIILLGIAAGILYLIVRPKAPEYSIDTVSVKGMNLTLPSSTVEISPEFDVTVRAANSNGKIGIYYEAGSSVQMFYREILLCDGALPAFYQPSNNVTVFETVLKSNGIELTTSDQAALVKAVAQRSVPLQLKLRAPVKVKVGSVKSWKITVKVDCDVTVDELTARAKIVHKVCSYGVDLW</sequence>
<evidence type="ECO:0000256" key="2">
    <source>
        <dbReference type="ARBA" id="ARBA00022692"/>
    </source>
</evidence>
<organism evidence="8 9">
    <name type="scientific">Clitoria ternatea</name>
    <name type="common">Butterfly pea</name>
    <dbReference type="NCBI Taxonomy" id="43366"/>
    <lineage>
        <taxon>Eukaryota</taxon>
        <taxon>Viridiplantae</taxon>
        <taxon>Streptophyta</taxon>
        <taxon>Embryophyta</taxon>
        <taxon>Tracheophyta</taxon>
        <taxon>Spermatophyta</taxon>
        <taxon>Magnoliopsida</taxon>
        <taxon>eudicotyledons</taxon>
        <taxon>Gunneridae</taxon>
        <taxon>Pentapetalae</taxon>
        <taxon>rosids</taxon>
        <taxon>fabids</taxon>
        <taxon>Fabales</taxon>
        <taxon>Fabaceae</taxon>
        <taxon>Papilionoideae</taxon>
        <taxon>50 kb inversion clade</taxon>
        <taxon>NPAAA clade</taxon>
        <taxon>indigoferoid/millettioid clade</taxon>
        <taxon>Phaseoleae</taxon>
        <taxon>Clitoria</taxon>
    </lineage>
</organism>
<evidence type="ECO:0000256" key="1">
    <source>
        <dbReference type="ARBA" id="ARBA00004167"/>
    </source>
</evidence>
<dbReference type="EMBL" id="JAYKXN010000001">
    <property type="protein sequence ID" value="KAK7316617.1"/>
    <property type="molecule type" value="Genomic_DNA"/>
</dbReference>
<feature type="domain" description="Late embryogenesis abundant protein LEA-2 subgroup" evidence="7">
    <location>
        <begin position="137"/>
        <end position="240"/>
    </location>
</feature>
<dbReference type="InterPro" id="IPR044839">
    <property type="entry name" value="NDR1-like"/>
</dbReference>
<feature type="region of interest" description="Disordered" evidence="5">
    <location>
        <begin position="1"/>
        <end position="37"/>
    </location>
</feature>
<keyword evidence="9" id="KW-1185">Reference proteome</keyword>
<evidence type="ECO:0000259" key="7">
    <source>
        <dbReference type="Pfam" id="PF03168"/>
    </source>
</evidence>
<comment type="caution">
    <text evidence="8">The sequence shown here is derived from an EMBL/GenBank/DDBJ whole genome shotgun (WGS) entry which is preliminary data.</text>
</comment>
<evidence type="ECO:0000313" key="9">
    <source>
        <dbReference type="Proteomes" id="UP001359559"/>
    </source>
</evidence>
<gene>
    <name evidence="8" type="ORF">RJT34_00216</name>
</gene>
<dbReference type="InterPro" id="IPR004864">
    <property type="entry name" value="LEA_2"/>
</dbReference>
<feature type="transmembrane region" description="Helical" evidence="6">
    <location>
        <begin position="79"/>
        <end position="102"/>
    </location>
</feature>
<evidence type="ECO:0000256" key="6">
    <source>
        <dbReference type="SAM" id="Phobius"/>
    </source>
</evidence>
<feature type="compositionally biased region" description="Polar residues" evidence="5">
    <location>
        <begin position="17"/>
        <end position="36"/>
    </location>
</feature>
<dbReference type="AlphaFoldDB" id="A0AAN9KFR3"/>
<protein>
    <recommendedName>
        <fullName evidence="7">Late embryogenesis abundant protein LEA-2 subgroup domain-containing protein</fullName>
    </recommendedName>
</protein>